<evidence type="ECO:0008006" key="3">
    <source>
        <dbReference type="Google" id="ProtNLM"/>
    </source>
</evidence>
<organism evidence="1 2">
    <name type="scientific">Paenibacillus agaridevorans</name>
    <dbReference type="NCBI Taxonomy" id="171404"/>
    <lineage>
        <taxon>Bacteria</taxon>
        <taxon>Bacillati</taxon>
        <taxon>Bacillota</taxon>
        <taxon>Bacilli</taxon>
        <taxon>Bacillales</taxon>
        <taxon>Paenibacillaceae</taxon>
        <taxon>Paenibacillus</taxon>
    </lineage>
</organism>
<keyword evidence="2" id="KW-1185">Reference proteome</keyword>
<dbReference type="InterPro" id="IPR053161">
    <property type="entry name" value="Ulvan_degrading_GH"/>
</dbReference>
<dbReference type="PANTHER" id="PTHR36848:SF2">
    <property type="entry name" value="SECRETED PROTEIN"/>
    <property type="match status" value="1"/>
</dbReference>
<dbReference type="CDD" id="cd03143">
    <property type="entry name" value="A4_beta-galactosidase_middle_domain"/>
    <property type="match status" value="1"/>
</dbReference>
<evidence type="ECO:0000313" key="1">
    <source>
        <dbReference type="EMBL" id="GBG06992.1"/>
    </source>
</evidence>
<dbReference type="RefSeq" id="WP_108992134.1">
    <property type="nucleotide sequence ID" value="NZ_BDQX01000069.1"/>
</dbReference>
<proteinExistence type="predicted"/>
<gene>
    <name evidence="1" type="ORF">PAT3040_01539</name>
</gene>
<name>A0A2R5EK45_9BACL</name>
<sequence>MSDMAMLRKQFAEPPVEARSAPFWAWNDKLDIEELMRQIEGMKEQGIGGFFMHAREGLETEYLGEEWMEAVEASVMKAEQLGMEAWLYDEDRWPSGTAGGKVPSIGDEYRSKGLTVEVLQECGRGTASEPYHADDRTVALFRARIDNMQLHNCDRLPLAEPVMTLEADEALLVFRVEVSAPSEWFNDQAPPDSMNPEAVRRFIDETYEVYKAKVGDRFGQTIKGVFTDEPSVNDRHCRFTEGRGWVPWTYSYPDFFKSRRGYDLLDEVPHLFFDGDRSSWVRHDYWRTVSEKFTDAFSKQLYDWCDNNGLSFTGHYLQEDKLGLGTRVGGAIMPHYRYQHIPGIDMLTESTDEHMTVKQCTSVANQYGRKRVLSETYGCAGWEFTFEGQKWIGDWQYALGVNLRSQHLALYSIKGCRKRDYPPVFNYNTSWWKYNRVVEDYFARLGAVLTEGRAVRDILVLHPASTAWSLLGSDPYGMPNRGRDRDIPGINRYGDEFNRLLRALLGAHHDCDLGDETIMSEIGEVKPGKMIIGQAAYKAVVMPSITTMLRATYELLLQFLEAGGRVVAMRPLPMMLEGRTSEDLDKLTNHPRFTAVADTVGVIEWLDHGSGLSRQVSIRGQHGTEEDGLLHMLRKSKGCSSLFIVNNDRNRGHDARVETAVIGTVEEWDALTGEVRQVESWLCEGKLRFRASFEPAGSKLYMIDESAAPAAQAPAQSPPAFNDNDLYAAFGPRFRFTRSMPNVLTLDHCRYQMQGGSWSEQMEVWQAQRHIRDTLGMRQVFYNGITQRYKWIGERHPNDGTEVLFRFEFHVDEVPESECSLALEGAERFRIHCNGEELASTAEGWFMDRSISCVKLSGVRKGINELILDCKYTNDMEMEDIYVLGDFGVSPERRIIAEPTVLHAGDWCLQGYYHYCGSMIYHLDYENHHEPDYRAHLKLGEVSAVVAEVRVNGVTAGHIPWRAADGLDITGFLAEGGNRLEIEVMGSPRNVFGPFHGARGKARVTSWGSFRTKGKEHTPDYITFPYGIMGQIKLMRSKGGSRL</sequence>
<dbReference type="AlphaFoldDB" id="A0A2R5EK45"/>
<comment type="caution">
    <text evidence="1">The sequence shown here is derived from an EMBL/GenBank/DDBJ whole genome shotgun (WGS) entry which is preliminary data.</text>
</comment>
<dbReference type="InterPro" id="IPR008979">
    <property type="entry name" value="Galactose-bd-like_sf"/>
</dbReference>
<dbReference type="Proteomes" id="UP000245202">
    <property type="component" value="Unassembled WGS sequence"/>
</dbReference>
<protein>
    <recommendedName>
        <fullName evidence="3">Glycoside hydrolase</fullName>
    </recommendedName>
</protein>
<accession>A0A2R5EK45</accession>
<reference evidence="1 2" key="1">
    <citation type="submission" date="2017-08" db="EMBL/GenBank/DDBJ databases">
        <title>Substantial Increase in Enzyme Production by Combined Drug-Resistance Mutations in Paenibacillus agaridevorans.</title>
        <authorList>
            <person name="Tanaka Y."/>
            <person name="Funane K."/>
            <person name="Hosaka T."/>
            <person name="Shiwa Y."/>
            <person name="Fujita N."/>
            <person name="Miyazaki T."/>
            <person name="Yoshikawa H."/>
            <person name="Murakami K."/>
            <person name="Kasahara K."/>
            <person name="Inaoka T."/>
            <person name="Hiraga Y."/>
            <person name="Ochi K."/>
        </authorList>
    </citation>
    <scope>NUCLEOTIDE SEQUENCE [LARGE SCALE GENOMIC DNA]</scope>
    <source>
        <strain evidence="1 2">T-3040</strain>
    </source>
</reference>
<dbReference type="Pfam" id="PF17132">
    <property type="entry name" value="Glyco_hydro_106"/>
    <property type="match status" value="1"/>
</dbReference>
<dbReference type="SUPFAM" id="SSF49785">
    <property type="entry name" value="Galactose-binding domain-like"/>
    <property type="match status" value="1"/>
</dbReference>
<dbReference type="InterPro" id="IPR029062">
    <property type="entry name" value="Class_I_gatase-like"/>
</dbReference>
<dbReference type="Gene3D" id="3.40.50.880">
    <property type="match status" value="1"/>
</dbReference>
<evidence type="ECO:0000313" key="2">
    <source>
        <dbReference type="Proteomes" id="UP000245202"/>
    </source>
</evidence>
<dbReference type="EMBL" id="BDQX01000069">
    <property type="protein sequence ID" value="GBG06992.1"/>
    <property type="molecule type" value="Genomic_DNA"/>
</dbReference>
<dbReference type="PANTHER" id="PTHR36848">
    <property type="entry name" value="DNA-BINDING PROTEIN (PUTATIVE SECRETED PROTEIN)-RELATED"/>
    <property type="match status" value="1"/>
</dbReference>